<dbReference type="Proteomes" id="UP001140234">
    <property type="component" value="Unassembled WGS sequence"/>
</dbReference>
<evidence type="ECO:0000313" key="2">
    <source>
        <dbReference type="Proteomes" id="UP001140234"/>
    </source>
</evidence>
<accession>A0ACC1K637</accession>
<reference evidence="1" key="1">
    <citation type="submission" date="2022-07" db="EMBL/GenBank/DDBJ databases">
        <title>Phylogenomic reconstructions and comparative analyses of Kickxellomycotina fungi.</title>
        <authorList>
            <person name="Reynolds N.K."/>
            <person name="Stajich J.E."/>
            <person name="Barry K."/>
            <person name="Grigoriev I.V."/>
            <person name="Crous P."/>
            <person name="Smith M.E."/>
        </authorList>
    </citation>
    <scope>NUCLEOTIDE SEQUENCE</scope>
    <source>
        <strain evidence="1">CBS 109366</strain>
    </source>
</reference>
<proteinExistence type="predicted"/>
<feature type="non-terminal residue" evidence="1">
    <location>
        <position position="1"/>
    </location>
</feature>
<evidence type="ECO:0000313" key="1">
    <source>
        <dbReference type="EMBL" id="KAJ2774003.1"/>
    </source>
</evidence>
<gene>
    <name evidence="1" type="ORF">IWQ57_001022</name>
</gene>
<protein>
    <submittedName>
        <fullName evidence="1">Uncharacterized protein</fullName>
    </submittedName>
</protein>
<organism evidence="1 2">
    <name type="scientific">Coemansia nantahalensis</name>
    <dbReference type="NCBI Taxonomy" id="2789366"/>
    <lineage>
        <taxon>Eukaryota</taxon>
        <taxon>Fungi</taxon>
        <taxon>Fungi incertae sedis</taxon>
        <taxon>Zoopagomycota</taxon>
        <taxon>Kickxellomycotina</taxon>
        <taxon>Kickxellomycetes</taxon>
        <taxon>Kickxellales</taxon>
        <taxon>Kickxellaceae</taxon>
        <taxon>Coemansia</taxon>
    </lineage>
</organism>
<name>A0ACC1K637_9FUNG</name>
<sequence length="1193" mass="129456">SQLPTRRYVSLLLADMQTASLCQRSPWAQLAGDNDGAHAALARRFCELTRRLRAAGDAQIRHVTGRALTDAEARDAHHRRLADLQLAAFEHFPRELEALAVSGVARLGDRDVLAGHLAALDRPALLRLADAAGIRHRALVPAAVAPDLVDPDGSYVNGFVVAAFGEAYGWRPTTTEQAHAASPYPTEQLLFSAAVDDADSYERQPHAITWTAGDGEATSVCYPVLAAPKLNMQFLSVHDYLARCFELLQLESAHEIREDIEDAVRRLQPRATHERPDGGDDVSPANTHFAGWARMALPLQSFEVSDVQRPRLGEAAPARVRADISVDLADHAESIRREWDEELRPRDVLILCAAAPPQGAQSQRAVRAVRGCEIECRLDAAGRPLGAGAEADAGPNADDSGDAQEGPTRGSVRRFRVLLDPQQYHADIQAGDGGPYAALNVVVRRRPQESNFKAVLETVRDLMATPPALPDWLAATFLGYGDPAAAAAQAQWTRPGQVWFGDTFVSEDHVRECLAPFRVEFPDGAFATPCVVEFPADAAASAEGGVVRVTHAPAPSMGPAELAPVRANRIRFTAAQVAAIGAAAREGLTMIVGPPGTGKTDVAVQIVANLYHAHPRQKILMITHSNQALNQLFEKIIALDIEPRHLLRLGHGEGALDAEESYSRAGRVDSYLARRAELLADVRALAESLGVAGDDVGYTCANARFFHVVHVRMRWDAFRRAVLDPPAGAPPTADAVRAGFPFTRFFEARLGCPLFAADDDVSAAALAETAAGCFRWLERLFDELADIQPFELLRTRADCANYLLTNQARIVAMTCTHAALKRRDLVRLGFRYDTVVMEEAAQVLDVESFIPLTLRRPAAAATADGAAARELKRLVLIGDHNQLPPVVRSGGLRAFAGMDQSLFARLVRLGVPYIELNRQARARPAIADLYRFRYRDLGDLLPAVASGPFAAPNAALAHSFQFVDVGDFAGRGESEPRRFFYQNLGEAEYVVAAYQYLRLRGYPPERIAILTTYNGQRALIADVLERRCAWLPHFARPAAVSTVDQFQGQQCDVVLLSLVRTRAVGHVRDLRRLTVALSRARLGLYVFGRRALFESCFELAAPVRRLLANGDRLALCPDEAFGAPVPDQRSITTVGGVEELGAIVYKMIEDHLAHNDDPAADEPPAGGAGDSEGQDDASAEAQAAAPESESAPS</sequence>
<comment type="caution">
    <text evidence="1">The sequence shown here is derived from an EMBL/GenBank/DDBJ whole genome shotgun (WGS) entry which is preliminary data.</text>
</comment>
<keyword evidence="2" id="KW-1185">Reference proteome</keyword>
<dbReference type="EMBL" id="JANBUJ010000149">
    <property type="protein sequence ID" value="KAJ2774003.1"/>
    <property type="molecule type" value="Genomic_DNA"/>
</dbReference>